<evidence type="ECO:0000313" key="3">
    <source>
        <dbReference type="Proteomes" id="UP000217210"/>
    </source>
</evidence>
<dbReference type="Proteomes" id="UP000217210">
    <property type="component" value="Chromosome"/>
</dbReference>
<keyword evidence="1" id="KW-1133">Transmembrane helix</keyword>
<feature type="transmembrane region" description="Helical" evidence="1">
    <location>
        <begin position="119"/>
        <end position="142"/>
    </location>
</feature>
<dbReference type="RefSeq" id="WP_095687647.1">
    <property type="nucleotide sequence ID" value="NZ_CP016779.1"/>
</dbReference>
<organism evidence="2 3">
    <name type="scientific">Candidatus Nanopelagicus abundans</name>
    <dbReference type="NCBI Taxonomy" id="1884916"/>
    <lineage>
        <taxon>Bacteria</taxon>
        <taxon>Bacillati</taxon>
        <taxon>Actinomycetota</taxon>
        <taxon>Actinomycetes</taxon>
        <taxon>Candidatus Nanopelagicales</taxon>
        <taxon>Candidatus Nanopelagicaceae</taxon>
        <taxon>Candidatus Nanopelagicus</taxon>
    </lineage>
</organism>
<dbReference type="OrthoDB" id="5192880at2"/>
<keyword evidence="3" id="KW-1185">Reference proteome</keyword>
<dbReference type="KEGG" id="nab:B1sIIB91_00155"/>
<dbReference type="EMBL" id="CP016779">
    <property type="protein sequence ID" value="ASY23356.1"/>
    <property type="molecule type" value="Genomic_DNA"/>
</dbReference>
<keyword evidence="1" id="KW-0812">Transmembrane</keyword>
<dbReference type="PANTHER" id="PTHR37305:SF1">
    <property type="entry name" value="MEMBRANE PROTEIN"/>
    <property type="match status" value="1"/>
</dbReference>
<gene>
    <name evidence="2" type="ORF">B1sIIB91_00155</name>
</gene>
<accession>A0A249L306</accession>
<feature type="transmembrane region" description="Helical" evidence="1">
    <location>
        <begin position="162"/>
        <end position="184"/>
    </location>
</feature>
<keyword evidence="1" id="KW-0472">Membrane</keyword>
<sequence length="263" mass="27992">MINVVRAELTKLRRPSLSLSTIAAVTFVIGLVTSLLFLLVDSPEGNGERGIRIGRDVLSLATGVSIGFSNSAGLLGIVALCIFAAQTAQEYTYGTLRNLLVRQPSRMKILIGKLISMKLFAIVMVALAAILSVALSYLFAGVKDISTAAWASSEANAALARTFINVLIATIGYGIFGMILGLLFRSPISAISIGVIWNLIIEGLLSAFVTNIDRYFPGQLLSIVAQGGSAKVSYQYALITSYGFLLAGLLIVAVLFKRRDVAN</sequence>
<dbReference type="Pfam" id="PF12730">
    <property type="entry name" value="ABC2_membrane_4"/>
    <property type="match status" value="1"/>
</dbReference>
<feature type="transmembrane region" description="Helical" evidence="1">
    <location>
        <begin position="191"/>
        <end position="212"/>
    </location>
</feature>
<proteinExistence type="predicted"/>
<feature type="transmembrane region" description="Helical" evidence="1">
    <location>
        <begin position="21"/>
        <end position="40"/>
    </location>
</feature>
<name>A0A249L306_9ACTN</name>
<reference evidence="2 3" key="1">
    <citation type="submission" date="2016-07" db="EMBL/GenBank/DDBJ databases">
        <title>High microdiversification within the ubiquitous acI lineage of Actinobacteria.</title>
        <authorList>
            <person name="Neuenschwander S.M."/>
            <person name="Salcher M."/>
            <person name="Ghai R."/>
            <person name="Pernthaler J."/>
        </authorList>
    </citation>
    <scope>NUCLEOTIDE SEQUENCE [LARGE SCALE GENOMIC DNA]</scope>
    <source>
        <strain evidence="2">MMS-IIB-91</strain>
    </source>
</reference>
<protein>
    <submittedName>
        <fullName evidence="2">ABC-type transport system involved in multi-copper enzyme maturation, permease component</fullName>
    </submittedName>
</protein>
<evidence type="ECO:0000313" key="2">
    <source>
        <dbReference type="EMBL" id="ASY23356.1"/>
    </source>
</evidence>
<dbReference type="AlphaFoldDB" id="A0A249L306"/>
<feature type="transmembrane region" description="Helical" evidence="1">
    <location>
        <begin position="60"/>
        <end position="85"/>
    </location>
</feature>
<dbReference type="PANTHER" id="PTHR37305">
    <property type="entry name" value="INTEGRAL MEMBRANE PROTEIN-RELATED"/>
    <property type="match status" value="1"/>
</dbReference>
<evidence type="ECO:0000256" key="1">
    <source>
        <dbReference type="SAM" id="Phobius"/>
    </source>
</evidence>
<feature type="transmembrane region" description="Helical" evidence="1">
    <location>
        <begin position="232"/>
        <end position="256"/>
    </location>
</feature>